<dbReference type="EnsemblMetazoa" id="ADAC003600-RA">
    <property type="protein sequence ID" value="ADAC003600-PA"/>
    <property type="gene ID" value="ADAC003600"/>
</dbReference>
<sequence length="78" mass="8360">MPPVATSPRYPPTGKARASRIIIVAIGGTQQSKAEPFWGGCETAKCGGAPAAKPWRPVAVASTNTTPTTTTRRRRRRR</sequence>
<dbReference type="Proteomes" id="UP000000673">
    <property type="component" value="Unassembled WGS sequence"/>
</dbReference>
<evidence type="ECO:0000313" key="3">
    <source>
        <dbReference type="EnsemblMetazoa" id="ADAC003600-PA"/>
    </source>
</evidence>
<dbReference type="AlphaFoldDB" id="W5JMV9"/>
<accession>W5JMV9</accession>
<feature type="region of interest" description="Disordered" evidence="1">
    <location>
        <begin position="48"/>
        <end position="78"/>
    </location>
</feature>
<keyword evidence="4" id="KW-1185">Reference proteome</keyword>
<name>W5JMV9_ANODA</name>
<reference evidence="3" key="4">
    <citation type="submission" date="2015-06" db="UniProtKB">
        <authorList>
            <consortium name="EnsemblMetazoa"/>
        </authorList>
    </citation>
    <scope>IDENTIFICATION</scope>
</reference>
<dbReference type="EMBL" id="ADMH02000925">
    <property type="protein sequence ID" value="ETN64653.1"/>
    <property type="molecule type" value="Genomic_DNA"/>
</dbReference>
<reference evidence="2" key="2">
    <citation type="submission" date="2010-05" db="EMBL/GenBank/DDBJ databases">
        <authorList>
            <person name="Almeida L.G."/>
            <person name="Nicolas M.F."/>
            <person name="Souza R.C."/>
            <person name="Vasconcelos A.T.R."/>
        </authorList>
    </citation>
    <scope>NUCLEOTIDE SEQUENCE</scope>
</reference>
<evidence type="ECO:0000256" key="1">
    <source>
        <dbReference type="SAM" id="MobiDB-lite"/>
    </source>
</evidence>
<accession>A0A087Z2W0</accession>
<dbReference type="HOGENOM" id="CLU_2624009_0_0_1"/>
<reference evidence="2" key="3">
    <citation type="journal article" date="2013" name="Nucleic Acids Res.">
        <title>The genome of Anopheles darlingi, the main neotropical malaria vector.</title>
        <authorList>
            <person name="Marinotti O."/>
            <person name="Cerqueira G.C."/>
            <person name="de Almeida L.G."/>
            <person name="Ferro M.I."/>
            <person name="Loreto E.L."/>
            <person name="Zaha A."/>
            <person name="Teixeira S.M."/>
            <person name="Wespiser A.R."/>
            <person name="Almeida E Silva A."/>
            <person name="Schlindwein A.D."/>
            <person name="Pacheco A.C."/>
            <person name="Silva A.L."/>
            <person name="Graveley B.R."/>
            <person name="Walenz B.P."/>
            <person name="Lima Bde A."/>
            <person name="Ribeiro C.A."/>
            <person name="Nunes-Silva C.G."/>
            <person name="de Carvalho C.R."/>
            <person name="Soares C.M."/>
            <person name="de Menezes C.B."/>
            <person name="Matiolli C."/>
            <person name="Caffrey D."/>
            <person name="Araujo D.A."/>
            <person name="de Oliveira D.M."/>
            <person name="Golenbock D."/>
            <person name="Grisard E.C."/>
            <person name="Fantinatti-Garboggini F."/>
            <person name="de Carvalho F.M."/>
            <person name="Barcellos F.G."/>
            <person name="Prosdocimi F."/>
            <person name="May G."/>
            <person name="Azevedo Junior G.M."/>
            <person name="Guimaraes G.M."/>
            <person name="Goldman G.H."/>
            <person name="Padilha I.Q."/>
            <person name="Batista Jda S."/>
            <person name="Ferro J.A."/>
            <person name="Ribeiro J.M."/>
            <person name="Fietto J.L."/>
            <person name="Dabbas K.M."/>
            <person name="Cerdeira L."/>
            <person name="Agnez-Lima L.F."/>
            <person name="Brocchi M."/>
            <person name="de Carvalho M.O."/>
            <person name="Teixeira Mde M."/>
            <person name="Diniz Maia Mde M."/>
            <person name="Goldman M.H."/>
            <person name="Cruz Schneider M.P."/>
            <person name="Felipe M.S."/>
            <person name="Hungria M."/>
            <person name="Nicolas M.F."/>
            <person name="Pereira M."/>
            <person name="Montes M.A."/>
            <person name="Cantao M.E."/>
            <person name="Vincentz M."/>
            <person name="Rafael M.S."/>
            <person name="Silverman N."/>
            <person name="Stoco P.H."/>
            <person name="Souza R.C."/>
            <person name="Vicentini R."/>
            <person name="Gazzinelli R.T."/>
            <person name="Neves Rde O."/>
            <person name="Silva R."/>
            <person name="Astolfi-Filho S."/>
            <person name="Maciel T.E."/>
            <person name="Urmenyi T.P."/>
            <person name="Tadei W.P."/>
            <person name="Camargo E.P."/>
            <person name="de Vasconcelos A.T."/>
        </authorList>
    </citation>
    <scope>NUCLEOTIDE SEQUENCE</scope>
</reference>
<dbReference type="InParanoid" id="W5JMV9"/>
<evidence type="ECO:0000313" key="4">
    <source>
        <dbReference type="Proteomes" id="UP000000673"/>
    </source>
</evidence>
<evidence type="ECO:0000313" key="2">
    <source>
        <dbReference type="EMBL" id="ETN64653.1"/>
    </source>
</evidence>
<proteinExistence type="predicted"/>
<gene>
    <name evidence="2" type="ORF">AND_003600</name>
</gene>
<protein>
    <submittedName>
        <fullName evidence="2 3">Uncharacterized protein</fullName>
    </submittedName>
</protein>
<reference evidence="2 4" key="1">
    <citation type="journal article" date="2010" name="BMC Genomics">
        <title>Combination of measures distinguishes pre-miRNAs from other stem-loops in the genome of the newly sequenced Anopheles darlingi.</title>
        <authorList>
            <person name="Mendes N.D."/>
            <person name="Freitas A.T."/>
            <person name="Vasconcelos A.T."/>
            <person name="Sagot M.F."/>
        </authorList>
    </citation>
    <scope>NUCLEOTIDE SEQUENCE</scope>
</reference>
<dbReference type="VEuPathDB" id="VectorBase:ADAC003600"/>
<organism evidence="2">
    <name type="scientific">Anopheles darlingi</name>
    <name type="common">Mosquito</name>
    <dbReference type="NCBI Taxonomy" id="43151"/>
    <lineage>
        <taxon>Eukaryota</taxon>
        <taxon>Metazoa</taxon>
        <taxon>Ecdysozoa</taxon>
        <taxon>Arthropoda</taxon>
        <taxon>Hexapoda</taxon>
        <taxon>Insecta</taxon>
        <taxon>Pterygota</taxon>
        <taxon>Neoptera</taxon>
        <taxon>Endopterygota</taxon>
        <taxon>Diptera</taxon>
        <taxon>Nematocera</taxon>
        <taxon>Culicoidea</taxon>
        <taxon>Culicidae</taxon>
        <taxon>Anophelinae</taxon>
        <taxon>Anopheles</taxon>
    </lineage>
</organism>